<evidence type="ECO:0000256" key="1">
    <source>
        <dbReference type="ARBA" id="ARBA00004123"/>
    </source>
</evidence>
<evidence type="ECO:0000256" key="8">
    <source>
        <dbReference type="ARBA" id="ARBA00023187"/>
    </source>
</evidence>
<keyword evidence="9" id="KW-0539">Nucleus</keyword>
<dbReference type="InterPro" id="IPR007502">
    <property type="entry name" value="Helicase-assoc_dom"/>
</dbReference>
<evidence type="ECO:0000256" key="9">
    <source>
        <dbReference type="ARBA" id="ARBA00023242"/>
    </source>
</evidence>
<dbReference type="Gene3D" id="3.40.50.300">
    <property type="entry name" value="P-loop containing nucleotide triphosphate hydrolases"/>
    <property type="match status" value="2"/>
</dbReference>
<evidence type="ECO:0000256" key="4">
    <source>
        <dbReference type="ARBA" id="ARBA00022741"/>
    </source>
</evidence>
<evidence type="ECO:0000256" key="11">
    <source>
        <dbReference type="SAM" id="MobiDB-lite"/>
    </source>
</evidence>
<dbReference type="PROSITE" id="PS51194">
    <property type="entry name" value="HELICASE_CTER"/>
    <property type="match status" value="1"/>
</dbReference>
<dbReference type="GO" id="GO:0016787">
    <property type="term" value="F:hydrolase activity"/>
    <property type="evidence" value="ECO:0007669"/>
    <property type="project" value="UniProtKB-KW"/>
</dbReference>
<dbReference type="GO" id="GO:0003724">
    <property type="term" value="F:RNA helicase activity"/>
    <property type="evidence" value="ECO:0007669"/>
    <property type="project" value="UniProtKB-EC"/>
</dbReference>
<reference evidence="14 15" key="1">
    <citation type="submission" date="2016-04" db="EMBL/GenBank/DDBJ databases">
        <title>The genome of Intoshia linei affirms orthonectids as highly simplified spiralians.</title>
        <authorList>
            <person name="Mikhailov K.V."/>
            <person name="Slusarev G.S."/>
            <person name="Nikitin M.A."/>
            <person name="Logacheva M.D."/>
            <person name="Penin A."/>
            <person name="Aleoshin V."/>
            <person name="Panchin Y.V."/>
        </authorList>
    </citation>
    <scope>NUCLEOTIDE SEQUENCE [LARGE SCALE GENOMIC DNA]</scope>
    <source>
        <strain evidence="14">Intl2013</strain>
        <tissue evidence="14">Whole animal</tissue>
    </source>
</reference>
<evidence type="ECO:0000256" key="3">
    <source>
        <dbReference type="ARBA" id="ARBA00022664"/>
    </source>
</evidence>
<comment type="subcellular location">
    <subcellularLocation>
        <location evidence="1">Nucleus</location>
    </subcellularLocation>
</comment>
<dbReference type="InterPro" id="IPR048333">
    <property type="entry name" value="HA2_WH"/>
</dbReference>
<dbReference type="Pfam" id="PF00271">
    <property type="entry name" value="Helicase_C"/>
    <property type="match status" value="1"/>
</dbReference>
<evidence type="ECO:0000313" key="14">
    <source>
        <dbReference type="EMBL" id="OAF70948.1"/>
    </source>
</evidence>
<dbReference type="GO" id="GO:0005524">
    <property type="term" value="F:ATP binding"/>
    <property type="evidence" value="ECO:0007669"/>
    <property type="project" value="UniProtKB-KW"/>
</dbReference>
<dbReference type="GO" id="GO:0008380">
    <property type="term" value="P:RNA splicing"/>
    <property type="evidence" value="ECO:0007669"/>
    <property type="project" value="UniProtKB-KW"/>
</dbReference>
<dbReference type="Pfam" id="PF00270">
    <property type="entry name" value="DEAD"/>
    <property type="match status" value="1"/>
</dbReference>
<dbReference type="InterPro" id="IPR002464">
    <property type="entry name" value="DNA/RNA_helicase_DEAH_CS"/>
</dbReference>
<dbReference type="FunFam" id="3.40.50.300:FF:000726">
    <property type="entry name" value="Pre-mRNA-splicing factor ATP-dependent RNA helicase"/>
    <property type="match status" value="1"/>
</dbReference>
<dbReference type="FunFam" id="1.20.120.1080:FF:000001">
    <property type="entry name" value="Pre-mRNA-splicing factor ATP-dependent RNA helicase"/>
    <property type="match status" value="1"/>
</dbReference>
<dbReference type="Pfam" id="PF21010">
    <property type="entry name" value="HA2_C"/>
    <property type="match status" value="1"/>
</dbReference>
<gene>
    <name evidence="14" type="ORF">A3Q56_01315</name>
</gene>
<evidence type="ECO:0000256" key="5">
    <source>
        <dbReference type="ARBA" id="ARBA00022801"/>
    </source>
</evidence>
<feature type="domain" description="Helicase ATP-binding" evidence="12">
    <location>
        <begin position="378"/>
        <end position="542"/>
    </location>
</feature>
<dbReference type="Gene3D" id="1.20.120.1080">
    <property type="match status" value="1"/>
</dbReference>
<protein>
    <recommendedName>
        <fullName evidence="2">RNA helicase</fullName>
        <ecNumber evidence="2">3.6.4.13</ecNumber>
    </recommendedName>
</protein>
<accession>A0A177B9H9</accession>
<dbReference type="PANTHER" id="PTHR18934:SF83">
    <property type="entry name" value="PRE-MRNA-SPLICING FACTOR ATP-DEPENDENT RNA HELICASE DHX16"/>
    <property type="match status" value="1"/>
</dbReference>
<dbReference type="FunFam" id="3.40.50.300:FF:000007">
    <property type="entry name" value="Pre-mRNA-splicing factor ATP-dependent RNA helicase"/>
    <property type="match status" value="1"/>
</dbReference>
<dbReference type="EC" id="3.6.4.13" evidence="2"/>
<keyword evidence="3" id="KW-0507">mRNA processing</keyword>
<dbReference type="AlphaFoldDB" id="A0A177B9H9"/>
<dbReference type="CDD" id="cd18791">
    <property type="entry name" value="SF2_C_RHA"/>
    <property type="match status" value="1"/>
</dbReference>
<dbReference type="Pfam" id="PF07717">
    <property type="entry name" value="OB_NTP_bind"/>
    <property type="match status" value="1"/>
</dbReference>
<keyword evidence="15" id="KW-1185">Reference proteome</keyword>
<dbReference type="SUPFAM" id="SSF52540">
    <property type="entry name" value="P-loop containing nucleoside triphosphate hydrolases"/>
    <property type="match status" value="1"/>
</dbReference>
<evidence type="ECO:0000256" key="6">
    <source>
        <dbReference type="ARBA" id="ARBA00022806"/>
    </source>
</evidence>
<name>A0A177B9H9_9BILA</name>
<dbReference type="InterPro" id="IPR014001">
    <property type="entry name" value="Helicase_ATP-bd"/>
</dbReference>
<sequence length="973" mass="112669">MSIENWVNDKLHDLLGLSDKFICKFLIELAKESTSCDKYIEKLAKTNTIDITNEIKIFARELFNKVPHQQISIKQSVVETRKAIEKQKQYRSYKFVSEPKKKSGRRVRKRENESSDEDLNVDKKQEAIDEVLSNDEDMFEVEELKRQKDLKERDEFSHRLKEKDKEKTRHIASKTEKKAYEEARKRLKLEKADRKATVGDLRIKSRRDYFNKRQPEQYEDLEMEINEEEFYMKDQKLTEEEIKELKYKKKLLKLAKEYKLAGKEQTAERYFIPKGDEKPSNVYVEEETDGHANPEIAKWETGKVDAATIQFGAKDAKEKKAIHYDFVLEDEIGFVQTLQMPGSKNKPPQVLTEFEKKRMTIEETRKSLPIYPFREDLLSAIRDHDVLIVEGETGSGKTTQIAQYLHESGYTKNKKKIGCTQPRRVAAMSVAARVAEEMNKKLGNEVGYSIRFEDRTTERTVIKYMTDGMLLREFMSEPDLSQYSVMIIDEAHERTIHTDVLFGLVKDISRFRSDLKLIISSATMDSEKFSSFFDDAPIFKIPGRRYPVDIFYTKVPEVDYVDAVIVSILQIHVTQPKGDILVFLTGQEEIETTEEILTERCRKLGTKINELIILAIYANLPTDMQARIFEPTPKNARKVVLATNIAETSLTIDGIIYVIDPGFCKQSVFNPRTGVDSLTVCPISQANATQRAGRAGRVAAGKCFRLYTSWAFEHELELECVPEIQRTNLSNVVLMLKSLGVDDLVHFDFLDAPPYESLVLALELLYALGALNHKGELTKLGRRMAEFPIDPKLSKSLITSETYGVSEEVLTVVSMLSWLETNYSTQWCFENFIQHRSMRRARDVREQLSTLMQRVEVQSCSNVDDSIAIRKSITAGFFYHTARLSKSGQYKTIKQKQTVYIHPHSTLFDELPRWVVYNELIFTTKEYMRQVILIENSWLLEVAPHYYKEKDLEQPMKKKMPKKIGKSVKSIKK</sequence>
<dbReference type="InterPro" id="IPR011545">
    <property type="entry name" value="DEAD/DEAH_box_helicase_dom"/>
</dbReference>
<dbReference type="PROSITE" id="PS00690">
    <property type="entry name" value="DEAH_ATP_HELICASE"/>
    <property type="match status" value="1"/>
</dbReference>
<keyword evidence="8" id="KW-0508">mRNA splicing</keyword>
<comment type="caution">
    <text evidence="14">The sequence shown here is derived from an EMBL/GenBank/DDBJ whole genome shotgun (WGS) entry which is preliminary data.</text>
</comment>
<dbReference type="OrthoDB" id="10253254at2759"/>
<organism evidence="14 15">
    <name type="scientific">Intoshia linei</name>
    <dbReference type="NCBI Taxonomy" id="1819745"/>
    <lineage>
        <taxon>Eukaryota</taxon>
        <taxon>Metazoa</taxon>
        <taxon>Spiralia</taxon>
        <taxon>Lophotrochozoa</taxon>
        <taxon>Mesozoa</taxon>
        <taxon>Orthonectida</taxon>
        <taxon>Rhopaluridae</taxon>
        <taxon>Intoshia</taxon>
    </lineage>
</organism>
<evidence type="ECO:0000256" key="7">
    <source>
        <dbReference type="ARBA" id="ARBA00022840"/>
    </source>
</evidence>
<keyword evidence="7" id="KW-0067">ATP-binding</keyword>
<dbReference type="GO" id="GO:0071006">
    <property type="term" value="C:U2-type catalytic step 1 spliceosome"/>
    <property type="evidence" value="ECO:0007669"/>
    <property type="project" value="UniProtKB-ARBA"/>
</dbReference>
<dbReference type="InterPro" id="IPR011709">
    <property type="entry name" value="DEAD-box_helicase_OB_fold"/>
</dbReference>
<keyword evidence="5" id="KW-0378">Hydrolase</keyword>
<dbReference type="SMART" id="SM00487">
    <property type="entry name" value="DEXDc"/>
    <property type="match status" value="1"/>
</dbReference>
<evidence type="ECO:0000259" key="13">
    <source>
        <dbReference type="PROSITE" id="PS51194"/>
    </source>
</evidence>
<keyword evidence="4" id="KW-0547">Nucleotide-binding</keyword>
<dbReference type="PANTHER" id="PTHR18934">
    <property type="entry name" value="ATP-DEPENDENT RNA HELICASE"/>
    <property type="match status" value="1"/>
</dbReference>
<comment type="catalytic activity">
    <reaction evidence="10">
        <text>ATP + H2O = ADP + phosphate + H(+)</text>
        <dbReference type="Rhea" id="RHEA:13065"/>
        <dbReference type="ChEBI" id="CHEBI:15377"/>
        <dbReference type="ChEBI" id="CHEBI:15378"/>
        <dbReference type="ChEBI" id="CHEBI:30616"/>
        <dbReference type="ChEBI" id="CHEBI:43474"/>
        <dbReference type="ChEBI" id="CHEBI:456216"/>
        <dbReference type="EC" id="3.6.4.13"/>
    </reaction>
</comment>
<dbReference type="GO" id="GO:0006397">
    <property type="term" value="P:mRNA processing"/>
    <property type="evidence" value="ECO:0007669"/>
    <property type="project" value="UniProtKB-KW"/>
</dbReference>
<feature type="region of interest" description="Disordered" evidence="11">
    <location>
        <begin position="101"/>
        <end position="121"/>
    </location>
</feature>
<dbReference type="Proteomes" id="UP000078046">
    <property type="component" value="Unassembled WGS sequence"/>
</dbReference>
<dbReference type="SMART" id="SM00490">
    <property type="entry name" value="HELICc"/>
    <property type="match status" value="1"/>
</dbReference>
<dbReference type="EMBL" id="LWCA01000096">
    <property type="protein sequence ID" value="OAF70948.1"/>
    <property type="molecule type" value="Genomic_DNA"/>
</dbReference>
<dbReference type="SMART" id="SM00847">
    <property type="entry name" value="HA2"/>
    <property type="match status" value="1"/>
</dbReference>
<feature type="domain" description="Helicase C-terminal" evidence="13">
    <location>
        <begin position="567"/>
        <end position="740"/>
    </location>
</feature>
<keyword evidence="6" id="KW-0347">Helicase</keyword>
<dbReference type="GO" id="GO:0071013">
    <property type="term" value="C:catalytic step 2 spliceosome"/>
    <property type="evidence" value="ECO:0007669"/>
    <property type="project" value="TreeGrafter"/>
</dbReference>
<proteinExistence type="predicted"/>
<dbReference type="InterPro" id="IPR027417">
    <property type="entry name" value="P-loop_NTPase"/>
</dbReference>
<dbReference type="PROSITE" id="PS51192">
    <property type="entry name" value="HELICASE_ATP_BIND_1"/>
    <property type="match status" value="1"/>
</dbReference>
<dbReference type="GO" id="GO:0003723">
    <property type="term" value="F:RNA binding"/>
    <property type="evidence" value="ECO:0007669"/>
    <property type="project" value="TreeGrafter"/>
</dbReference>
<evidence type="ECO:0000313" key="15">
    <source>
        <dbReference type="Proteomes" id="UP000078046"/>
    </source>
</evidence>
<evidence type="ECO:0000256" key="10">
    <source>
        <dbReference type="ARBA" id="ARBA00047984"/>
    </source>
</evidence>
<evidence type="ECO:0000259" key="12">
    <source>
        <dbReference type="PROSITE" id="PS51192"/>
    </source>
</evidence>
<dbReference type="InterPro" id="IPR001650">
    <property type="entry name" value="Helicase_C-like"/>
</dbReference>
<evidence type="ECO:0000256" key="2">
    <source>
        <dbReference type="ARBA" id="ARBA00012552"/>
    </source>
</evidence>
<dbReference type="Pfam" id="PF04408">
    <property type="entry name" value="WHD_HA2"/>
    <property type="match status" value="1"/>
</dbReference>